<name>A0A7X5ZQE6_9PSEU</name>
<evidence type="ECO:0000313" key="1">
    <source>
        <dbReference type="EMBL" id="NIJ11739.1"/>
    </source>
</evidence>
<dbReference type="RefSeq" id="WP_167169459.1">
    <property type="nucleotide sequence ID" value="NZ_JAAOYM010000001.1"/>
</dbReference>
<protein>
    <submittedName>
        <fullName evidence="1">Uncharacterized protein</fullName>
    </submittedName>
</protein>
<dbReference type="AlphaFoldDB" id="A0A7X5ZQE6"/>
<accession>A0A7X5ZQE6</accession>
<comment type="caution">
    <text evidence="1">The sequence shown here is derived from an EMBL/GenBank/DDBJ whole genome shotgun (WGS) entry which is preliminary data.</text>
</comment>
<gene>
    <name evidence="1" type="ORF">FHU38_002083</name>
</gene>
<reference evidence="1 2" key="1">
    <citation type="submission" date="2020-03" db="EMBL/GenBank/DDBJ databases">
        <title>Sequencing the genomes of 1000 actinobacteria strains.</title>
        <authorList>
            <person name="Klenk H.-P."/>
        </authorList>
    </citation>
    <scope>NUCLEOTIDE SEQUENCE [LARGE SCALE GENOMIC DNA]</scope>
    <source>
        <strain evidence="1 2">DSM 45685</strain>
    </source>
</reference>
<dbReference type="Proteomes" id="UP000545493">
    <property type="component" value="Unassembled WGS sequence"/>
</dbReference>
<evidence type="ECO:0000313" key="2">
    <source>
        <dbReference type="Proteomes" id="UP000545493"/>
    </source>
</evidence>
<proteinExistence type="predicted"/>
<dbReference type="EMBL" id="JAAOYM010000001">
    <property type="protein sequence ID" value="NIJ11739.1"/>
    <property type="molecule type" value="Genomic_DNA"/>
</dbReference>
<keyword evidence="2" id="KW-1185">Reference proteome</keyword>
<organism evidence="1 2">
    <name type="scientific">Saccharomonospora amisosensis</name>
    <dbReference type="NCBI Taxonomy" id="1128677"/>
    <lineage>
        <taxon>Bacteria</taxon>
        <taxon>Bacillati</taxon>
        <taxon>Actinomycetota</taxon>
        <taxon>Actinomycetes</taxon>
        <taxon>Pseudonocardiales</taxon>
        <taxon>Pseudonocardiaceae</taxon>
        <taxon>Saccharomonospora</taxon>
    </lineage>
</organism>
<sequence>MKVTYLGSTSTVGQCPTVYATDRGTFLIQGDIVTDAEALAELRRHGNGIPAHETVVEVPVELMRFVPAPQLAAD</sequence>